<dbReference type="CDD" id="cd08884">
    <property type="entry name" value="RHO_alpha_C_GbcA-like"/>
    <property type="match status" value="1"/>
</dbReference>
<protein>
    <recommendedName>
        <fullName evidence="7">Rieske domain-containing protein</fullName>
    </recommendedName>
</protein>
<dbReference type="PANTHER" id="PTHR43756:SF5">
    <property type="entry name" value="CHOLINE MONOOXYGENASE, CHLOROPLASTIC"/>
    <property type="match status" value="1"/>
</dbReference>
<evidence type="ECO:0000313" key="8">
    <source>
        <dbReference type="EMBL" id="RMP04034.1"/>
    </source>
</evidence>
<dbReference type="GO" id="GO:0005506">
    <property type="term" value="F:iron ion binding"/>
    <property type="evidence" value="ECO:0007669"/>
    <property type="project" value="InterPro"/>
</dbReference>
<comment type="caution">
    <text evidence="8">The sequence shown here is derived from an EMBL/GenBank/DDBJ whole genome shotgun (WGS) entry which is preliminary data.</text>
</comment>
<keyword evidence="4" id="KW-0560">Oxidoreductase</keyword>
<dbReference type="Pfam" id="PF00848">
    <property type="entry name" value="Ring_hydroxyl_A"/>
    <property type="match status" value="1"/>
</dbReference>
<dbReference type="InterPro" id="IPR015879">
    <property type="entry name" value="Ring_hydroxy_dOase_asu_C_dom"/>
</dbReference>
<dbReference type="SUPFAM" id="SSF50022">
    <property type="entry name" value="ISP domain"/>
    <property type="match status" value="1"/>
</dbReference>
<dbReference type="Proteomes" id="UP000276587">
    <property type="component" value="Unassembled WGS sequence"/>
</dbReference>
<dbReference type="InterPro" id="IPR036922">
    <property type="entry name" value="Rieske_2Fe-2S_sf"/>
</dbReference>
<evidence type="ECO:0000256" key="6">
    <source>
        <dbReference type="ARBA" id="ARBA00023014"/>
    </source>
</evidence>
<gene>
    <name evidence="8" type="ORF">ALQ29_05401</name>
</gene>
<sequence length="643" mass="72504">MALNRPTGPCTANSWPSCRVSCSQLETLPPGTRLIVTEKLYGTDGELEMVYERMIGWPSISSSRVTNCPGLKKNRIGWSAMKQKVRTSQVSWMTLTQRTMCRPLAQVWVVTGFRKLLDMLFSTAEVGLMVAILRNARTTHLPICDIHILIATSPHTTGVARRDQSGPCRSWIRFGASAAPHSLPTQTLSLRLAANLISHLSRPHRMAMRTHTMDVTATLSLGDPLEPARKATAQMLQERERTFSLPQPFYSDERLFDIDMQEIFQKEWLIAGMTCEIPTKGNYLTLQVGKNPIIVIRGAEGVVHAFHNVCRHRGSRLCTSDKGKVAKLVCHYHQWTYELDGRLLFAGTEMGADFDMKQYGLKPVNVKTAGGYIFISLAENPPAIDDFLSTLNHYMEPYDMENTKVAIQTTLFEKANWKLVLENNRECYHCNASHPELLKTLLEWDDVTDPRADQAFKDHVAASAAAWDAEKIPYAHASFGLRNRIVRMPLLKGTVSMTLDGKQGCAKLMGRIKNPDLGSMRILHLPHSWNHCMGDHIIVFTVWPISAQETMVTTKWIVHKDAVEGVDYDVERMRQVWDATNDQDRRLAEENQRGINSTAYQPGPYSKTYEFGVVNFVDWYSERMLSNLGAAPAPYLKGVAVHE</sequence>
<keyword evidence="9" id="KW-1185">Reference proteome</keyword>
<evidence type="ECO:0000256" key="4">
    <source>
        <dbReference type="ARBA" id="ARBA00023002"/>
    </source>
</evidence>
<proteinExistence type="predicted"/>
<keyword evidence="6" id="KW-0411">Iron-sulfur</keyword>
<dbReference type="AlphaFoldDB" id="A0A3M4ACL6"/>
<keyword evidence="3" id="KW-0479">Metal-binding</keyword>
<dbReference type="GO" id="GO:0051537">
    <property type="term" value="F:2 iron, 2 sulfur cluster binding"/>
    <property type="evidence" value="ECO:0007669"/>
    <property type="project" value="UniProtKB-KW"/>
</dbReference>
<reference evidence="8 9" key="1">
    <citation type="submission" date="2018-08" db="EMBL/GenBank/DDBJ databases">
        <title>Recombination of ecologically and evolutionarily significant loci maintains genetic cohesion in the Pseudomonas syringae species complex.</title>
        <authorList>
            <person name="Dillon M."/>
            <person name="Thakur S."/>
            <person name="Almeida R.N.D."/>
            <person name="Weir B.S."/>
            <person name="Guttman D.S."/>
        </authorList>
    </citation>
    <scope>NUCLEOTIDE SEQUENCE [LARGE SCALE GENOMIC DNA]</scope>
    <source>
        <strain evidence="8 9">ICMP 3555</strain>
    </source>
</reference>
<keyword evidence="5" id="KW-0408">Iron</keyword>
<dbReference type="PANTHER" id="PTHR43756">
    <property type="entry name" value="CHOLINE MONOOXYGENASE, CHLOROPLASTIC"/>
    <property type="match status" value="1"/>
</dbReference>
<name>A0A3M4ACL6_PSEMA</name>
<evidence type="ECO:0000313" key="9">
    <source>
        <dbReference type="Proteomes" id="UP000276587"/>
    </source>
</evidence>
<keyword evidence="2" id="KW-0001">2Fe-2S</keyword>
<dbReference type="InterPro" id="IPR001663">
    <property type="entry name" value="Rng_hydr_dOase-A"/>
</dbReference>
<evidence type="ECO:0000256" key="3">
    <source>
        <dbReference type="ARBA" id="ARBA00022723"/>
    </source>
</evidence>
<dbReference type="CDD" id="cd03469">
    <property type="entry name" value="Rieske_RO_Alpha_N"/>
    <property type="match status" value="1"/>
</dbReference>
<evidence type="ECO:0000256" key="1">
    <source>
        <dbReference type="ARBA" id="ARBA00001962"/>
    </source>
</evidence>
<dbReference type="PROSITE" id="PS51296">
    <property type="entry name" value="RIESKE"/>
    <property type="match status" value="1"/>
</dbReference>
<evidence type="ECO:0000256" key="5">
    <source>
        <dbReference type="ARBA" id="ARBA00023004"/>
    </source>
</evidence>
<dbReference type="Gene3D" id="3.90.380.10">
    <property type="entry name" value="Naphthalene 1,2-dioxygenase Alpha Subunit, Chain A, domain 1"/>
    <property type="match status" value="1"/>
</dbReference>
<dbReference type="GO" id="GO:0016491">
    <property type="term" value="F:oxidoreductase activity"/>
    <property type="evidence" value="ECO:0007669"/>
    <property type="project" value="UniProtKB-KW"/>
</dbReference>
<comment type="cofactor">
    <cofactor evidence="1">
        <name>Fe cation</name>
        <dbReference type="ChEBI" id="CHEBI:24875"/>
    </cofactor>
</comment>
<evidence type="ECO:0000256" key="2">
    <source>
        <dbReference type="ARBA" id="ARBA00022714"/>
    </source>
</evidence>
<accession>A0A3M4ACL6</accession>
<evidence type="ECO:0000259" key="7">
    <source>
        <dbReference type="PROSITE" id="PS51296"/>
    </source>
</evidence>
<feature type="domain" description="Rieske" evidence="7">
    <location>
        <begin position="268"/>
        <end position="375"/>
    </location>
</feature>
<dbReference type="EMBL" id="RBQF01000297">
    <property type="protein sequence ID" value="RMP04034.1"/>
    <property type="molecule type" value="Genomic_DNA"/>
</dbReference>
<organism evidence="8 9">
    <name type="scientific">Pseudomonas marginalis pv. marginalis</name>
    <dbReference type="NCBI Taxonomy" id="97473"/>
    <lineage>
        <taxon>Bacteria</taxon>
        <taxon>Pseudomonadati</taxon>
        <taxon>Pseudomonadota</taxon>
        <taxon>Gammaproteobacteria</taxon>
        <taxon>Pseudomonadales</taxon>
        <taxon>Pseudomonadaceae</taxon>
        <taxon>Pseudomonas</taxon>
    </lineage>
</organism>
<dbReference type="PRINTS" id="PR00090">
    <property type="entry name" value="RNGDIOXGNASE"/>
</dbReference>
<dbReference type="SUPFAM" id="SSF55961">
    <property type="entry name" value="Bet v1-like"/>
    <property type="match status" value="1"/>
</dbReference>
<dbReference type="Pfam" id="PF00355">
    <property type="entry name" value="Rieske"/>
    <property type="match status" value="1"/>
</dbReference>
<dbReference type="InterPro" id="IPR017941">
    <property type="entry name" value="Rieske_2Fe-2S"/>
</dbReference>
<dbReference type="Gene3D" id="2.102.10.10">
    <property type="entry name" value="Rieske [2Fe-2S] iron-sulphur domain"/>
    <property type="match status" value="1"/>
</dbReference>